<dbReference type="EMBL" id="JBDLOU010000082">
    <property type="protein sequence ID" value="MEX3741931.1"/>
    <property type="molecule type" value="Genomic_DNA"/>
</dbReference>
<feature type="region of interest" description="Disordered" evidence="1">
    <location>
        <begin position="78"/>
        <end position="100"/>
    </location>
</feature>
<evidence type="ECO:0000313" key="4">
    <source>
        <dbReference type="EMBL" id="MEX3741931.1"/>
    </source>
</evidence>
<feature type="compositionally biased region" description="Basic and acidic residues" evidence="1">
    <location>
        <begin position="83"/>
        <end position="92"/>
    </location>
</feature>
<feature type="domain" description="PPM-type phosphatase" evidence="2">
    <location>
        <begin position="160"/>
        <end position="399"/>
    </location>
</feature>
<protein>
    <submittedName>
        <fullName evidence="4">Protein phosphatase 2C domain-containing protein</fullName>
    </submittedName>
</protein>
<feature type="region of interest" description="Disordered" evidence="1">
    <location>
        <begin position="1"/>
        <end position="33"/>
    </location>
</feature>
<name>A0ABV3VKM1_9MYCO</name>
<comment type="caution">
    <text evidence="4">The sequence shown here is derived from an EMBL/GenBank/DDBJ whole genome shotgun (WGS) entry which is preliminary data.</text>
</comment>
<evidence type="ECO:0000259" key="3">
    <source>
        <dbReference type="SMART" id="SM00332"/>
    </source>
</evidence>
<organism evidence="4 5">
    <name type="scientific">Mycolicibacterium porcinum</name>
    <dbReference type="NCBI Taxonomy" id="39693"/>
    <lineage>
        <taxon>Bacteria</taxon>
        <taxon>Bacillati</taxon>
        <taxon>Actinomycetota</taxon>
        <taxon>Actinomycetes</taxon>
        <taxon>Mycobacteriales</taxon>
        <taxon>Mycobacteriaceae</taxon>
        <taxon>Mycolicibacterium</taxon>
    </lineage>
</organism>
<dbReference type="RefSeq" id="WP_368574133.1">
    <property type="nucleotide sequence ID" value="NZ_JBDLOU010000082.1"/>
</dbReference>
<evidence type="ECO:0000259" key="2">
    <source>
        <dbReference type="SMART" id="SM00331"/>
    </source>
</evidence>
<proteinExistence type="predicted"/>
<evidence type="ECO:0000256" key="1">
    <source>
        <dbReference type="SAM" id="MobiDB-lite"/>
    </source>
</evidence>
<accession>A0ABV3VKM1</accession>
<reference evidence="4 5" key="1">
    <citation type="submission" date="2024-04" db="EMBL/GenBank/DDBJ databases">
        <title>Genomic Markers of Mycobacteria.</title>
        <authorList>
            <person name="Soliman M.S."/>
            <person name="Elkholy A."/>
            <person name="Soliman N.S."/>
            <person name="Abbas A."/>
            <person name="Khayrat S."/>
            <person name="Shawky S."/>
        </authorList>
    </citation>
    <scope>NUCLEOTIDE SEQUENCE [LARGE SCALE GENOMIC DNA]</scope>
    <source>
        <strain evidence="4 5">Egy-CU-AM5</strain>
    </source>
</reference>
<keyword evidence="5" id="KW-1185">Reference proteome</keyword>
<dbReference type="SUPFAM" id="SSF81606">
    <property type="entry name" value="PP2C-like"/>
    <property type="match status" value="1"/>
</dbReference>
<gene>
    <name evidence="4" type="ORF">ABFW12_27235</name>
</gene>
<dbReference type="InterPro" id="IPR001932">
    <property type="entry name" value="PPM-type_phosphatase-like_dom"/>
</dbReference>
<dbReference type="SMART" id="SM00331">
    <property type="entry name" value="PP2C_SIG"/>
    <property type="match status" value="1"/>
</dbReference>
<feature type="domain" description="PPM-type phosphatase" evidence="3">
    <location>
        <begin position="158"/>
        <end position="397"/>
    </location>
</feature>
<dbReference type="Gene3D" id="3.60.40.10">
    <property type="entry name" value="PPM-type phosphatase domain"/>
    <property type="match status" value="1"/>
</dbReference>
<dbReference type="Pfam" id="PF13672">
    <property type="entry name" value="PP2C_2"/>
    <property type="match status" value="1"/>
</dbReference>
<sequence>MADTPKRRWGKRSQSKKVTGADDGSLPTAAGNPSDQFAVEIWLDSEPSQSALGIDTVPRPYEAGRHSVPDIAISVGAGVSTHRGSEPGDRDASGNPSEGVPRAVVSEISGSVRVPQLVIGSASPDVEAAPIGEAFRSLPFRPDTVVDGWSSDAMTVWGASLRGHFHRYNGAPRQDDFAIHLMQDGRIVAVVADGVSAAAQSHLGSSAVVNYAAQWVLSQVPADTEATDWEALVKSTAWALTERAQVLFKTLEPDPGLAENELATTMTCAVVEEVDSGAYRAFIIGVGDSGAWLLQDGEFHAVLDGKTVGEGGISSSAVSGLPRVPSHIEPSIVEFGQGDVLLLGTDGIGDPLGGGQGGVGNLFRELFRAAAPSLIEFAHAVDFSRETFDDDRTLVAIRPRTPGSK</sequence>
<dbReference type="Proteomes" id="UP001558474">
    <property type="component" value="Unassembled WGS sequence"/>
</dbReference>
<dbReference type="InterPro" id="IPR036457">
    <property type="entry name" value="PPM-type-like_dom_sf"/>
</dbReference>
<evidence type="ECO:0000313" key="5">
    <source>
        <dbReference type="Proteomes" id="UP001558474"/>
    </source>
</evidence>
<dbReference type="SMART" id="SM00332">
    <property type="entry name" value="PP2Cc"/>
    <property type="match status" value="1"/>
</dbReference>